<dbReference type="InterPro" id="IPR002884">
    <property type="entry name" value="P_dom"/>
</dbReference>
<keyword evidence="3" id="KW-0720">Serine protease</keyword>
<dbReference type="InterPro" id="IPR034075">
    <property type="entry name" value="Glr3161-like_dom"/>
</dbReference>
<comment type="caution">
    <text evidence="7">The sequence shown here is derived from an EMBL/GenBank/DDBJ whole genome shotgun (WGS) entry which is preliminary data.</text>
</comment>
<dbReference type="Proteomes" id="UP000282454">
    <property type="component" value="Unassembled WGS sequence"/>
</dbReference>
<dbReference type="SUPFAM" id="SSF52743">
    <property type="entry name" value="Subtilisin-like"/>
    <property type="match status" value="1"/>
</dbReference>
<organism evidence="7 8">
    <name type="scientific">Actinokineospora cianjurensis</name>
    <dbReference type="NCBI Taxonomy" id="585224"/>
    <lineage>
        <taxon>Bacteria</taxon>
        <taxon>Bacillati</taxon>
        <taxon>Actinomycetota</taxon>
        <taxon>Actinomycetes</taxon>
        <taxon>Pseudonocardiales</taxon>
        <taxon>Pseudonocardiaceae</taxon>
        <taxon>Actinokineospora</taxon>
    </lineage>
</organism>
<dbReference type="AlphaFoldDB" id="A0A421B4F4"/>
<dbReference type="Pfam" id="PF01483">
    <property type="entry name" value="P_proprotein"/>
    <property type="match status" value="1"/>
</dbReference>
<feature type="signal peptide" evidence="5">
    <location>
        <begin position="1"/>
        <end position="36"/>
    </location>
</feature>
<keyword evidence="8" id="KW-1185">Reference proteome</keyword>
<dbReference type="PROSITE" id="PS00138">
    <property type="entry name" value="SUBTILASE_SER"/>
    <property type="match status" value="1"/>
</dbReference>
<dbReference type="InterPro" id="IPR036852">
    <property type="entry name" value="Peptidase_S8/S53_dom_sf"/>
</dbReference>
<dbReference type="CDD" id="cd05562">
    <property type="entry name" value="Peptidases_S53_like"/>
    <property type="match status" value="1"/>
</dbReference>
<dbReference type="InterPro" id="IPR000209">
    <property type="entry name" value="Peptidase_S8/S53_dom"/>
</dbReference>
<evidence type="ECO:0000256" key="1">
    <source>
        <dbReference type="ARBA" id="ARBA00022670"/>
    </source>
</evidence>
<feature type="chain" id="PRO_5019260614" evidence="5">
    <location>
        <begin position="37"/>
        <end position="951"/>
    </location>
</feature>
<dbReference type="Gene3D" id="2.60.120.260">
    <property type="entry name" value="Galactose-binding domain-like"/>
    <property type="match status" value="1"/>
</dbReference>
<keyword evidence="5" id="KW-0732">Signal</keyword>
<keyword evidence="1" id="KW-0645">Protease</keyword>
<evidence type="ECO:0000313" key="7">
    <source>
        <dbReference type="EMBL" id="RLK59239.1"/>
    </source>
</evidence>
<proteinExistence type="predicted"/>
<feature type="region of interest" description="Disordered" evidence="4">
    <location>
        <begin position="169"/>
        <end position="189"/>
    </location>
</feature>
<dbReference type="PROSITE" id="PS51829">
    <property type="entry name" value="P_HOMO_B"/>
    <property type="match status" value="1"/>
</dbReference>
<feature type="region of interest" description="Disordered" evidence="4">
    <location>
        <begin position="521"/>
        <end position="542"/>
    </location>
</feature>
<protein>
    <submittedName>
        <fullName evidence="7">Proprotein convertase P-domain-containing protein</fullName>
    </submittedName>
</protein>
<evidence type="ECO:0000256" key="4">
    <source>
        <dbReference type="SAM" id="MobiDB-lite"/>
    </source>
</evidence>
<evidence type="ECO:0000313" key="8">
    <source>
        <dbReference type="Proteomes" id="UP000282454"/>
    </source>
</evidence>
<evidence type="ECO:0000256" key="3">
    <source>
        <dbReference type="ARBA" id="ARBA00022825"/>
    </source>
</evidence>
<evidence type="ECO:0000256" key="2">
    <source>
        <dbReference type="ARBA" id="ARBA00022801"/>
    </source>
</evidence>
<dbReference type="GO" id="GO:0004252">
    <property type="term" value="F:serine-type endopeptidase activity"/>
    <property type="evidence" value="ECO:0007669"/>
    <property type="project" value="InterPro"/>
</dbReference>
<dbReference type="SUPFAM" id="SSF49785">
    <property type="entry name" value="Galactose-binding domain-like"/>
    <property type="match status" value="1"/>
</dbReference>
<feature type="domain" description="P/Homo B" evidence="6">
    <location>
        <begin position="782"/>
        <end position="949"/>
    </location>
</feature>
<keyword evidence="2" id="KW-0378">Hydrolase</keyword>
<evidence type="ECO:0000259" key="6">
    <source>
        <dbReference type="PROSITE" id="PS51829"/>
    </source>
</evidence>
<gene>
    <name evidence="7" type="ORF">CLV68_3723</name>
</gene>
<dbReference type="GO" id="GO:0006508">
    <property type="term" value="P:proteolysis"/>
    <property type="evidence" value="ECO:0007669"/>
    <property type="project" value="UniProtKB-KW"/>
</dbReference>
<dbReference type="Pfam" id="PF00082">
    <property type="entry name" value="Peptidase_S8"/>
    <property type="match status" value="1"/>
</dbReference>
<evidence type="ECO:0000256" key="5">
    <source>
        <dbReference type="SAM" id="SignalP"/>
    </source>
</evidence>
<reference evidence="7 8" key="1">
    <citation type="submission" date="2018-10" db="EMBL/GenBank/DDBJ databases">
        <title>Genomic Encyclopedia of Archaeal and Bacterial Type Strains, Phase II (KMG-II): from individual species to whole genera.</title>
        <authorList>
            <person name="Goeker M."/>
        </authorList>
    </citation>
    <scope>NUCLEOTIDE SEQUENCE [LARGE SCALE GENOMIC DNA]</scope>
    <source>
        <strain evidence="7 8">DSM 45657</strain>
    </source>
</reference>
<dbReference type="EMBL" id="RCDD01000002">
    <property type="protein sequence ID" value="RLK59239.1"/>
    <property type="molecule type" value="Genomic_DNA"/>
</dbReference>
<dbReference type="InterPro" id="IPR008979">
    <property type="entry name" value="Galactose-bd-like_sf"/>
</dbReference>
<accession>A0A421B4F4</accession>
<dbReference type="InterPro" id="IPR023828">
    <property type="entry name" value="Peptidase_S8_Ser-AS"/>
</dbReference>
<name>A0A421B4F4_9PSEU</name>
<sequence>MRSSDRSKLSTRATTGLTAGVCALALVVGMTTPASGQALPANQLTAAQDNAARQISALQKVKQTQSKAESKLDSKLAVENRLRKDRSLVSAAPRLQSGVKLSASDTVLVDISVERVSDELVAALTKSGAGIRAVSTGLGEIRAEVPFAALTGISGRADVRKVETASGAITASARPRGTAPAKTETKEQKESRLAAQVQAAIEQRGAAALVTSEGDRAHNADTARAEFGVTGVGVKICALSDGVDSLAVSQAAGELPAVDVLPTQEGEGDEGTAMLEILHDLAPGAALGFASAFNSEASFADNIRALRQQLRCDIIVDDVLYFVESPFQDGLIARAVNDVTADGALYFSSAGNEGNTADGTAGHWEGDFRDSGRIVGKFAGTAHDWDPSATTQVFQPISNASSAQVPVTLHWSDPLGASANDYDLYLFDRTGNVVTFSQDVQDGEQDPFEILQTPTFGGNGLRLAVVKFYGENRYLSLSALRGRFADSTDGLKAFNTPGVTVGHSAAKQAFSVAAAPAAGPLPFDLEPGDPANPRGPFPGSFSASSALERFSSDGPRRVFYKADGTPITPGNVGATGGEVRAKPDITAADGVLTSVDGFDPFFGTSAAAPHAAAIAGLVLSGNPGIAPAEVREALVNTAIDLGPAGFDGRTGAGIILADRVLAYTGASPQPRALAQNPTIAPTDGGDLVDPGDTVSVTLPVRNTGDADAVSTSVVLTSPTAGVTIAPRSQNYGTVPKGQTVSKVYTVTVPLNHPVGTPVVLDARVTFAASSSPTRATFSFPVGRPSPVTRDFAYGGAPVAVPDNNPLGASVTIPVAGVGRASKVTFSVDGATCSTATGATTVGLDHTFVGDLVGTLTAPNGAVATLHSRSGGGGNNLCQVVFADSATAAFSSVTSANAPFTGTWRPTSPLSGFASLVADGAWTYKVVDVAGGDTGSIRAVSLHINGYATPGA</sequence>
<dbReference type="Gene3D" id="3.40.50.200">
    <property type="entry name" value="Peptidase S8/S53 domain"/>
    <property type="match status" value="2"/>
</dbReference>